<keyword evidence="4" id="KW-1185">Reference proteome</keyword>
<gene>
    <name evidence="3" type="ORF">ACFSNB_08635</name>
</gene>
<dbReference type="EMBL" id="JBHUIY010000014">
    <property type="protein sequence ID" value="MFD2233870.1"/>
    <property type="molecule type" value="Genomic_DNA"/>
</dbReference>
<accession>A0ABW5C9B0</accession>
<dbReference type="GO" id="GO:0005524">
    <property type="term" value="F:ATP binding"/>
    <property type="evidence" value="ECO:0007669"/>
    <property type="project" value="UniProtKB-KW"/>
</dbReference>
<dbReference type="Proteomes" id="UP001597296">
    <property type="component" value="Unassembled WGS sequence"/>
</dbReference>
<comment type="caution">
    <text evidence="3">The sequence shown here is derived from an EMBL/GenBank/DDBJ whole genome shotgun (WGS) entry which is preliminary data.</text>
</comment>
<evidence type="ECO:0000313" key="4">
    <source>
        <dbReference type="Proteomes" id="UP001597296"/>
    </source>
</evidence>
<organism evidence="3 4">
    <name type="scientific">Phaeospirillum tilakii</name>
    <dbReference type="NCBI Taxonomy" id="741673"/>
    <lineage>
        <taxon>Bacteria</taxon>
        <taxon>Pseudomonadati</taxon>
        <taxon>Pseudomonadota</taxon>
        <taxon>Alphaproteobacteria</taxon>
        <taxon>Rhodospirillales</taxon>
        <taxon>Rhodospirillaceae</taxon>
        <taxon>Phaeospirillum</taxon>
    </lineage>
</organism>
<keyword evidence="1" id="KW-0808">Transferase</keyword>
<evidence type="ECO:0000313" key="3">
    <source>
        <dbReference type="EMBL" id="MFD2233870.1"/>
    </source>
</evidence>
<dbReference type="PANTHER" id="PTHR35526">
    <property type="entry name" value="ANTI-SIGMA-F FACTOR RSBW-RELATED"/>
    <property type="match status" value="1"/>
</dbReference>
<sequence length="139" mass="15312">MDGARLDLVLDNRTDEVARLLAAFEAFAAGHGLPHKVTMQVMLALEELAVNIVRHAFPEGGRHRIEIGLELGADHLVCDLRDDGLAFDPFAQAPPPDLTGSTAERRVGGLGVHLVRRMMDEVAYRRDGGINHTRAVKRW</sequence>
<evidence type="ECO:0000256" key="1">
    <source>
        <dbReference type="ARBA" id="ARBA00022527"/>
    </source>
</evidence>
<dbReference type="Gene3D" id="3.30.565.10">
    <property type="entry name" value="Histidine kinase-like ATPase, C-terminal domain"/>
    <property type="match status" value="1"/>
</dbReference>
<name>A0ABW5C9B0_9PROT</name>
<dbReference type="CDD" id="cd16936">
    <property type="entry name" value="HATPase_RsbW-like"/>
    <property type="match status" value="1"/>
</dbReference>
<reference evidence="4" key="1">
    <citation type="journal article" date="2019" name="Int. J. Syst. Evol. Microbiol.">
        <title>The Global Catalogue of Microorganisms (GCM) 10K type strain sequencing project: providing services to taxonomists for standard genome sequencing and annotation.</title>
        <authorList>
            <consortium name="The Broad Institute Genomics Platform"/>
            <consortium name="The Broad Institute Genome Sequencing Center for Infectious Disease"/>
            <person name="Wu L."/>
            <person name="Ma J."/>
        </authorList>
    </citation>
    <scope>NUCLEOTIDE SEQUENCE [LARGE SCALE GENOMIC DNA]</scope>
    <source>
        <strain evidence="4">KCTC 15012</strain>
    </source>
</reference>
<dbReference type="RefSeq" id="WP_377315770.1">
    <property type="nucleotide sequence ID" value="NZ_JBHUIY010000014.1"/>
</dbReference>
<keyword evidence="1" id="KW-0418">Kinase</keyword>
<evidence type="ECO:0000259" key="2">
    <source>
        <dbReference type="Pfam" id="PF13581"/>
    </source>
</evidence>
<feature type="domain" description="Histidine kinase/HSP90-like ATPase" evidence="2">
    <location>
        <begin position="13"/>
        <end position="137"/>
    </location>
</feature>
<dbReference type="InterPro" id="IPR050267">
    <property type="entry name" value="Anti-sigma-factor_SerPK"/>
</dbReference>
<keyword evidence="3" id="KW-0067">ATP-binding</keyword>
<keyword evidence="1" id="KW-0723">Serine/threonine-protein kinase</keyword>
<protein>
    <submittedName>
        <fullName evidence="3">ATP-binding protein</fullName>
    </submittedName>
</protein>
<proteinExistence type="predicted"/>
<dbReference type="InterPro" id="IPR036890">
    <property type="entry name" value="HATPase_C_sf"/>
</dbReference>
<dbReference type="InterPro" id="IPR003594">
    <property type="entry name" value="HATPase_dom"/>
</dbReference>
<dbReference type="SUPFAM" id="SSF55874">
    <property type="entry name" value="ATPase domain of HSP90 chaperone/DNA topoisomerase II/histidine kinase"/>
    <property type="match status" value="1"/>
</dbReference>
<keyword evidence="3" id="KW-0547">Nucleotide-binding</keyword>
<dbReference type="Pfam" id="PF13581">
    <property type="entry name" value="HATPase_c_2"/>
    <property type="match status" value="1"/>
</dbReference>